<dbReference type="RefSeq" id="WP_239145946.1">
    <property type="nucleotide sequence ID" value="NZ_BAAAQE010000014.1"/>
</dbReference>
<evidence type="ECO:0000313" key="4">
    <source>
        <dbReference type="Proteomes" id="UP000612282"/>
    </source>
</evidence>
<dbReference type="PANTHER" id="PTHR31589">
    <property type="entry name" value="PROTEIN, PUTATIVE (DUF239)-RELATED-RELATED"/>
    <property type="match status" value="1"/>
</dbReference>
<evidence type="ECO:0000259" key="2">
    <source>
        <dbReference type="PROSITE" id="PS52045"/>
    </source>
</evidence>
<gene>
    <name evidence="3" type="ORF">Aco03nite_089900</name>
</gene>
<accession>A0ABQ3XPZ9</accession>
<dbReference type="Pfam" id="PF03080">
    <property type="entry name" value="Neprosin"/>
    <property type="match status" value="1"/>
</dbReference>
<reference evidence="3 4" key="1">
    <citation type="submission" date="2021-01" db="EMBL/GenBank/DDBJ databases">
        <title>Whole genome shotgun sequence of Actinoplanes couchii NBRC 106145.</title>
        <authorList>
            <person name="Komaki H."/>
            <person name="Tamura T."/>
        </authorList>
    </citation>
    <scope>NUCLEOTIDE SEQUENCE [LARGE SCALE GENOMIC DNA]</scope>
    <source>
        <strain evidence="3 4">NBRC 106145</strain>
    </source>
</reference>
<dbReference type="EMBL" id="BOMG01000110">
    <property type="protein sequence ID" value="GID60586.1"/>
    <property type="molecule type" value="Genomic_DNA"/>
</dbReference>
<dbReference type="InterPro" id="IPR053168">
    <property type="entry name" value="Glutamic_endopeptidase"/>
</dbReference>
<dbReference type="PROSITE" id="PS52045">
    <property type="entry name" value="NEPROSIN_PEP_CD"/>
    <property type="match status" value="1"/>
</dbReference>
<feature type="region of interest" description="Disordered" evidence="1">
    <location>
        <begin position="40"/>
        <end position="124"/>
    </location>
</feature>
<comment type="caution">
    <text evidence="3">The sequence shown here is derived from an EMBL/GenBank/DDBJ whole genome shotgun (WGS) entry which is preliminary data.</text>
</comment>
<proteinExistence type="predicted"/>
<sequence length="352" mass="36846">MLKSRRGLLAVGISAAVVASIGVVSTLNAGAEQIPAPAVASAAAETEPTPPARLPWGALPEDLETGRDGASSRSLKAAGLDAAPDTAGAEAGEEHAPKGIATRRGGRKSERVTAPPPKPPAMRTATTTAAKKADEATVHYLYNMGSQAAVTEGAYANMTISKPSLGKADYHSLAEIAIQSADNLQVVEVGWMVNRNVNGDEDPHLFVYHWADGKPGCYNGCGFVQYSANIKPGATLPQDTMKKVGIQYNAGGWWVAYESEWVGYFPDKLWATSGFTKSGNVQMFGEVAAASPKPCTQMGNGLTPDDTNASRFSSVTYLNGPTAELAVSSTTDVYTVSRLSTRAFRYGGPGVC</sequence>
<dbReference type="PANTHER" id="PTHR31589:SF237">
    <property type="entry name" value="OS08G0411100 PROTEIN"/>
    <property type="match status" value="1"/>
</dbReference>
<evidence type="ECO:0000313" key="3">
    <source>
        <dbReference type="EMBL" id="GID60586.1"/>
    </source>
</evidence>
<organism evidence="3 4">
    <name type="scientific">Actinoplanes couchii</name>
    <dbReference type="NCBI Taxonomy" id="403638"/>
    <lineage>
        <taxon>Bacteria</taxon>
        <taxon>Bacillati</taxon>
        <taxon>Actinomycetota</taxon>
        <taxon>Actinomycetes</taxon>
        <taxon>Micromonosporales</taxon>
        <taxon>Micromonosporaceae</taxon>
        <taxon>Actinoplanes</taxon>
    </lineage>
</organism>
<name>A0ABQ3XPZ9_9ACTN</name>
<keyword evidence="4" id="KW-1185">Reference proteome</keyword>
<evidence type="ECO:0000256" key="1">
    <source>
        <dbReference type="SAM" id="MobiDB-lite"/>
    </source>
</evidence>
<feature type="domain" description="Neprosin PEP catalytic" evidence="2">
    <location>
        <begin position="128"/>
        <end position="352"/>
    </location>
</feature>
<protein>
    <recommendedName>
        <fullName evidence="2">Neprosin PEP catalytic domain-containing protein</fullName>
    </recommendedName>
</protein>
<dbReference type="Proteomes" id="UP000612282">
    <property type="component" value="Unassembled WGS sequence"/>
</dbReference>
<dbReference type="InterPro" id="IPR004314">
    <property type="entry name" value="Neprosin"/>
</dbReference>